<comment type="caution">
    <text evidence="1">The sequence shown here is derived from an EMBL/GenBank/DDBJ whole genome shotgun (WGS) entry which is preliminary data.</text>
</comment>
<evidence type="ECO:0000313" key="1">
    <source>
        <dbReference type="EMBL" id="MDA0183963.1"/>
    </source>
</evidence>
<dbReference type="InterPro" id="IPR032466">
    <property type="entry name" value="Metal_Hydrolase"/>
</dbReference>
<dbReference type="RefSeq" id="WP_270028376.1">
    <property type="nucleotide sequence ID" value="NZ_JAPDDP010000065.1"/>
</dbReference>
<dbReference type="GO" id="GO:0006508">
    <property type="term" value="P:proteolysis"/>
    <property type="evidence" value="ECO:0007669"/>
    <property type="project" value="InterPro"/>
</dbReference>
<keyword evidence="2" id="KW-1185">Reference proteome</keyword>
<dbReference type="GO" id="GO:0070573">
    <property type="term" value="F:metallodipeptidase activity"/>
    <property type="evidence" value="ECO:0007669"/>
    <property type="project" value="InterPro"/>
</dbReference>
<reference evidence="1" key="1">
    <citation type="submission" date="2022-10" db="EMBL/GenBank/DDBJ databases">
        <title>The WGS of Solirubrobacter phytolaccae KCTC 29190.</title>
        <authorList>
            <person name="Jiang Z."/>
        </authorList>
    </citation>
    <scope>NUCLEOTIDE SEQUENCE</scope>
    <source>
        <strain evidence="1">KCTC 29190</strain>
    </source>
</reference>
<dbReference type="Proteomes" id="UP001147653">
    <property type="component" value="Unassembled WGS sequence"/>
</dbReference>
<evidence type="ECO:0000313" key="2">
    <source>
        <dbReference type="Proteomes" id="UP001147653"/>
    </source>
</evidence>
<name>A0A9X3SAQ8_9ACTN</name>
<dbReference type="AlphaFoldDB" id="A0A9X3SAQ8"/>
<organism evidence="1 2">
    <name type="scientific">Solirubrobacter phytolaccae</name>
    <dbReference type="NCBI Taxonomy" id="1404360"/>
    <lineage>
        <taxon>Bacteria</taxon>
        <taxon>Bacillati</taxon>
        <taxon>Actinomycetota</taxon>
        <taxon>Thermoleophilia</taxon>
        <taxon>Solirubrobacterales</taxon>
        <taxon>Solirubrobacteraceae</taxon>
        <taxon>Solirubrobacter</taxon>
    </lineage>
</organism>
<dbReference type="SUPFAM" id="SSF51556">
    <property type="entry name" value="Metallo-dependent hydrolases"/>
    <property type="match status" value="1"/>
</dbReference>
<dbReference type="InterPro" id="IPR008257">
    <property type="entry name" value="Pept_M19"/>
</dbReference>
<dbReference type="PROSITE" id="PS51365">
    <property type="entry name" value="RENAL_DIPEPTIDASE_2"/>
    <property type="match status" value="1"/>
</dbReference>
<dbReference type="PANTHER" id="PTHR10443">
    <property type="entry name" value="MICROSOMAL DIPEPTIDASE"/>
    <property type="match status" value="1"/>
</dbReference>
<proteinExistence type="predicted"/>
<dbReference type="PANTHER" id="PTHR10443:SF12">
    <property type="entry name" value="DIPEPTIDASE"/>
    <property type="match status" value="1"/>
</dbReference>
<dbReference type="Pfam" id="PF01244">
    <property type="entry name" value="Peptidase_M19"/>
    <property type="match status" value="1"/>
</dbReference>
<sequence>MVDLHVHYPMHLLGGVEDPRDVAEQMLRVTQRDEGKFRAAVLNVAARLFNFRHWDGSWRVSVPLLQQGEVTVACSVLYRPFSEMDLDEPYSAPPESAYYDRLIELLEATERDIEQQGHVVVKQADDLERAQRTGKIAFVHCIEGGFHLGATPDEVTAHVHELADRGVLYITLAHLFWRRVATNTPALPFLPDAVYNALFPQKGVPPLTELGVAAAKACNASGVIVDLSHMREDAIDATFALLDDDAQVMASHAGYRFGRQHYMVDDTTLARIKARDGVVGLILAQHQLNDGIRRTNTKTLAETMDVVDRHIAKLGPDHVALGSDLDGFIKPTMGGVESAADLKPFAAMLRARHPEAADRILEGNALRVIRRRFASAAG</sequence>
<protein>
    <submittedName>
        <fullName evidence="1">Dipeptidase</fullName>
    </submittedName>
</protein>
<gene>
    <name evidence="1" type="ORF">OJ997_26890</name>
</gene>
<dbReference type="EMBL" id="JAPDDP010000065">
    <property type="protein sequence ID" value="MDA0183963.1"/>
    <property type="molecule type" value="Genomic_DNA"/>
</dbReference>
<accession>A0A9X3SAQ8</accession>
<dbReference type="Gene3D" id="3.20.20.140">
    <property type="entry name" value="Metal-dependent hydrolases"/>
    <property type="match status" value="1"/>
</dbReference>